<accession>C6RE71</accession>
<keyword evidence="2" id="KW-1185">Reference proteome</keyword>
<sequence>MPCCTAKFTSKNLLKFYLFDIIRVQSSTGAKFKHYKRQKTKVCNVF</sequence>
<evidence type="ECO:0000313" key="2">
    <source>
        <dbReference type="Proteomes" id="UP000003107"/>
    </source>
</evidence>
<reference evidence="1 2" key="1">
    <citation type="submission" date="2009-07" db="EMBL/GenBank/DDBJ databases">
        <authorList>
            <person name="Madupu R."/>
            <person name="Sebastian Y."/>
            <person name="Durkin A.S."/>
            <person name="Torralba M."/>
            <person name="Methe B."/>
            <person name="Sutton G.G."/>
            <person name="Strausberg R.L."/>
            <person name="Nelson K.E."/>
        </authorList>
    </citation>
    <scope>NUCLEOTIDE SEQUENCE [LARGE SCALE GENOMIC DNA]</scope>
    <source>
        <strain evidence="1 2">RM3277</strain>
    </source>
</reference>
<comment type="caution">
    <text evidence="1">The sequence shown here is derived from an EMBL/GenBank/DDBJ whole genome shotgun (WGS) entry which is preliminary data.</text>
</comment>
<dbReference type="EMBL" id="ACVQ01000013">
    <property type="protein sequence ID" value="EET80247.1"/>
    <property type="molecule type" value="Genomic_DNA"/>
</dbReference>
<proteinExistence type="predicted"/>
<gene>
    <name evidence="1" type="ORF">CAMSH0001_1963</name>
</gene>
<protein>
    <submittedName>
        <fullName evidence="1">Uncharacterized protein</fullName>
    </submittedName>
</protein>
<dbReference type="STRING" id="553219.CAMSH0001_1963"/>
<dbReference type="eggNOG" id="ENOG5031AXP">
    <property type="taxonomic scope" value="Bacteria"/>
</dbReference>
<name>C6RE71_9BACT</name>
<dbReference type="Proteomes" id="UP000003107">
    <property type="component" value="Unassembled WGS sequence"/>
</dbReference>
<evidence type="ECO:0000313" key="1">
    <source>
        <dbReference type="EMBL" id="EET80247.1"/>
    </source>
</evidence>
<dbReference type="AlphaFoldDB" id="C6RE71"/>
<organism evidence="1 2">
    <name type="scientific">Campylobacter showae RM3277</name>
    <dbReference type="NCBI Taxonomy" id="553219"/>
    <lineage>
        <taxon>Bacteria</taxon>
        <taxon>Pseudomonadati</taxon>
        <taxon>Campylobacterota</taxon>
        <taxon>Epsilonproteobacteria</taxon>
        <taxon>Campylobacterales</taxon>
        <taxon>Campylobacteraceae</taxon>
        <taxon>Campylobacter</taxon>
    </lineage>
</organism>